<keyword evidence="5" id="KW-1185">Reference proteome</keyword>
<feature type="transmembrane region" description="Helical" evidence="2">
    <location>
        <begin position="107"/>
        <end position="128"/>
    </location>
</feature>
<feature type="region of interest" description="Disordered" evidence="1">
    <location>
        <begin position="15"/>
        <end position="61"/>
    </location>
</feature>
<sequence>MSTAELAADALVGDTGYGAAGHRATGYAGTGRPAPEAAPAPQEGPRRRRIPGSTTEPLPIRGCAGEVLGRHVAEPAALRQVARNQELRRPREVEAPALRLTRRGRMLVAFVSVLIFGSAIAVLGLRIAGVLETGPEFSSTVSVQVGPGQSLWSIAQETNPEVDPTVVIDKIADLNNLSGPADLSPGQTLQIPIAR</sequence>
<dbReference type="Gene3D" id="3.10.350.10">
    <property type="entry name" value="LysM domain"/>
    <property type="match status" value="1"/>
</dbReference>
<evidence type="ECO:0000313" key="5">
    <source>
        <dbReference type="Proteomes" id="UP000295124"/>
    </source>
</evidence>
<dbReference type="PROSITE" id="PS51782">
    <property type="entry name" value="LYSM"/>
    <property type="match status" value="1"/>
</dbReference>
<feature type="compositionally biased region" description="Low complexity" evidence="1">
    <location>
        <begin position="30"/>
        <end position="43"/>
    </location>
</feature>
<dbReference type="RefSeq" id="WP_132173394.1">
    <property type="nucleotide sequence ID" value="NZ_SMKX01000113.1"/>
</dbReference>
<dbReference type="OrthoDB" id="5084290at2"/>
<comment type="caution">
    <text evidence="4">The sequence shown here is derived from an EMBL/GenBank/DDBJ whole genome shotgun (WGS) entry which is preliminary data.</text>
</comment>
<keyword evidence="2" id="KW-0812">Transmembrane</keyword>
<keyword evidence="2" id="KW-1133">Transmembrane helix</keyword>
<dbReference type="Proteomes" id="UP000295124">
    <property type="component" value="Unassembled WGS sequence"/>
</dbReference>
<dbReference type="SMART" id="SM00257">
    <property type="entry name" value="LysM"/>
    <property type="match status" value="1"/>
</dbReference>
<organism evidence="4 5">
    <name type="scientific">Kribbella antibiotica</name>
    <dbReference type="NCBI Taxonomy" id="190195"/>
    <lineage>
        <taxon>Bacteria</taxon>
        <taxon>Bacillati</taxon>
        <taxon>Actinomycetota</taxon>
        <taxon>Actinomycetes</taxon>
        <taxon>Propionibacteriales</taxon>
        <taxon>Kribbellaceae</taxon>
        <taxon>Kribbella</taxon>
    </lineage>
</organism>
<dbReference type="InterPro" id="IPR036779">
    <property type="entry name" value="LysM_dom_sf"/>
</dbReference>
<accession>A0A4R4Z109</accession>
<reference evidence="4 5" key="1">
    <citation type="submission" date="2019-03" db="EMBL/GenBank/DDBJ databases">
        <title>Draft genome sequences of novel Actinobacteria.</title>
        <authorList>
            <person name="Sahin N."/>
            <person name="Ay H."/>
            <person name="Saygin H."/>
        </authorList>
    </citation>
    <scope>NUCLEOTIDE SEQUENCE [LARGE SCALE GENOMIC DNA]</scope>
    <source>
        <strain evidence="4 5">JCM 13523</strain>
    </source>
</reference>
<evidence type="ECO:0000313" key="4">
    <source>
        <dbReference type="EMBL" id="TDD51601.1"/>
    </source>
</evidence>
<proteinExistence type="predicted"/>
<evidence type="ECO:0000256" key="2">
    <source>
        <dbReference type="SAM" id="Phobius"/>
    </source>
</evidence>
<dbReference type="AlphaFoldDB" id="A0A4R4Z109"/>
<dbReference type="Pfam" id="PF01476">
    <property type="entry name" value="LysM"/>
    <property type="match status" value="1"/>
</dbReference>
<dbReference type="EMBL" id="SMKX01000113">
    <property type="protein sequence ID" value="TDD51601.1"/>
    <property type="molecule type" value="Genomic_DNA"/>
</dbReference>
<evidence type="ECO:0000259" key="3">
    <source>
        <dbReference type="PROSITE" id="PS51782"/>
    </source>
</evidence>
<name>A0A4R4Z109_9ACTN</name>
<protein>
    <submittedName>
        <fullName evidence="4">LysM peptidoglycan-binding domain-containing protein</fullName>
    </submittedName>
</protein>
<dbReference type="CDD" id="cd00118">
    <property type="entry name" value="LysM"/>
    <property type="match status" value="1"/>
</dbReference>
<dbReference type="SUPFAM" id="SSF54106">
    <property type="entry name" value="LysM domain"/>
    <property type="match status" value="1"/>
</dbReference>
<keyword evidence="2" id="KW-0472">Membrane</keyword>
<dbReference type="InterPro" id="IPR018392">
    <property type="entry name" value="LysM"/>
</dbReference>
<feature type="domain" description="LysM" evidence="3">
    <location>
        <begin position="141"/>
        <end position="191"/>
    </location>
</feature>
<evidence type="ECO:0000256" key="1">
    <source>
        <dbReference type="SAM" id="MobiDB-lite"/>
    </source>
</evidence>
<gene>
    <name evidence="4" type="ORF">E1263_29910</name>
</gene>